<gene>
    <name evidence="1" type="ORF">FACUT_13110</name>
</gene>
<comment type="caution">
    <text evidence="1">The sequence shown here is derived from an EMBL/GenBank/DDBJ whole genome shotgun (WGS) entry which is preliminary data.</text>
</comment>
<accession>A0A8H4JCI8</accession>
<keyword evidence="2" id="KW-1185">Reference proteome</keyword>
<protein>
    <submittedName>
        <fullName evidence="1">Uncharacterized protein</fullName>
    </submittedName>
</protein>
<dbReference type="OrthoDB" id="5238236at2759"/>
<dbReference type="AlphaFoldDB" id="A0A8H4JCI8"/>
<sequence length="421" mass="47487">MEKDIADVMDKFGGTPAFSASYLQSLWEEKCISNDKKKQGDAFNLEAYDLAKTLFINTTSVLEDYHLNAGPIPFSYKGASGWYDEKLGGGGTTSREKWDQDRAALLEVLPGLHMLSTKPGQGEVEDELIRGIGAYPEDKSQHPPFWMSWALQIYLDILQGLGENVDRGYEDIKQASLKIQKALLQVDRTHGRTSVLSTVTRWNKDPIFMTNQDLAMMTNTSASSNKIPEFQLLHRNPLHCGNLLHHMRCILHGCSVQTAAYSDGLMCTTQLYHALRQEGHVPKGQAWEDLEEYWGYQGNACFFVGDPPKDLTNWAPNRRSIWPTENKKNARNMKYDALTSMTLHNRIRVEGPREPWMTADVEGLLTQGREEDTLDGKRHVPAALRKKAQEDNLEAVSNTPSGLIEQVAQVVNKQIFRIAFS</sequence>
<reference evidence="1 2" key="1">
    <citation type="submission" date="2020-01" db="EMBL/GenBank/DDBJ databases">
        <title>Identification and distribution of gene clusters putatively required for synthesis of sphingolipid metabolism inhibitors in phylogenetically diverse species of the filamentous fungus Fusarium.</title>
        <authorList>
            <person name="Kim H.-S."/>
            <person name="Busman M."/>
            <person name="Brown D.W."/>
            <person name="Divon H."/>
            <person name="Uhlig S."/>
            <person name="Proctor R.H."/>
        </authorList>
    </citation>
    <scope>NUCLEOTIDE SEQUENCE [LARGE SCALE GENOMIC DNA]</scope>
    <source>
        <strain evidence="1 2">NRRL 13308</strain>
    </source>
</reference>
<name>A0A8H4JCI8_9HYPO</name>
<dbReference type="PANTHER" id="PTHR38795:SF1">
    <property type="entry name" value="DUF6604 DOMAIN-CONTAINING PROTEIN"/>
    <property type="match status" value="1"/>
</dbReference>
<proteinExistence type="predicted"/>
<dbReference type="Proteomes" id="UP000536711">
    <property type="component" value="Unassembled WGS sequence"/>
</dbReference>
<organism evidence="1 2">
    <name type="scientific">Fusarium acutatum</name>
    <dbReference type="NCBI Taxonomy" id="78861"/>
    <lineage>
        <taxon>Eukaryota</taxon>
        <taxon>Fungi</taxon>
        <taxon>Dikarya</taxon>
        <taxon>Ascomycota</taxon>
        <taxon>Pezizomycotina</taxon>
        <taxon>Sordariomycetes</taxon>
        <taxon>Hypocreomycetidae</taxon>
        <taxon>Hypocreales</taxon>
        <taxon>Nectriaceae</taxon>
        <taxon>Fusarium</taxon>
        <taxon>Fusarium fujikuroi species complex</taxon>
    </lineage>
</organism>
<evidence type="ECO:0000313" key="1">
    <source>
        <dbReference type="EMBL" id="KAF4415797.1"/>
    </source>
</evidence>
<dbReference type="PANTHER" id="PTHR38795">
    <property type="entry name" value="DUF6604 DOMAIN-CONTAINING PROTEIN"/>
    <property type="match status" value="1"/>
</dbReference>
<dbReference type="EMBL" id="JAADJF010000511">
    <property type="protein sequence ID" value="KAF4415797.1"/>
    <property type="molecule type" value="Genomic_DNA"/>
</dbReference>
<evidence type="ECO:0000313" key="2">
    <source>
        <dbReference type="Proteomes" id="UP000536711"/>
    </source>
</evidence>